<dbReference type="Pfam" id="PF07791">
    <property type="entry name" value="Imm11"/>
    <property type="match status" value="1"/>
</dbReference>
<accession>A0AA88C3D5</accession>
<comment type="caution">
    <text evidence="2">The sequence shown here is derived from an EMBL/GenBank/DDBJ whole genome shotgun (WGS) entry which is preliminary data.</text>
</comment>
<dbReference type="EMBL" id="BMWV01000006">
    <property type="protein sequence ID" value="GGY45234.1"/>
    <property type="molecule type" value="Genomic_DNA"/>
</dbReference>
<reference evidence="2" key="1">
    <citation type="journal article" date="2014" name="Int. J. Syst. Evol. Microbiol.">
        <title>Complete genome sequence of Corynebacterium casei LMG S-19264T (=DSM 44701T), isolated from a smear-ripened cheese.</title>
        <authorList>
            <consortium name="US DOE Joint Genome Institute (JGI-PGF)"/>
            <person name="Walter F."/>
            <person name="Albersmeier A."/>
            <person name="Kalinowski J."/>
            <person name="Ruckert C."/>
        </authorList>
    </citation>
    <scope>NUCLEOTIDE SEQUENCE</scope>
    <source>
        <strain evidence="2">KCTC 12343</strain>
    </source>
</reference>
<name>A0AA88C3D5_9BURK</name>
<gene>
    <name evidence="2" type="ORF">GCM10007387_29040</name>
</gene>
<organism evidence="2 3">
    <name type="scientific">Pseudoduganella albidiflava</name>
    <dbReference type="NCBI Taxonomy" id="321983"/>
    <lineage>
        <taxon>Bacteria</taxon>
        <taxon>Pseudomonadati</taxon>
        <taxon>Pseudomonadota</taxon>
        <taxon>Betaproteobacteria</taxon>
        <taxon>Burkholderiales</taxon>
        <taxon>Oxalobacteraceae</taxon>
        <taxon>Telluria group</taxon>
        <taxon>Pseudoduganella</taxon>
    </lineage>
</organism>
<evidence type="ECO:0000259" key="1">
    <source>
        <dbReference type="Pfam" id="PF07791"/>
    </source>
</evidence>
<feature type="domain" description="Immunity MXAN-0049 protein" evidence="1">
    <location>
        <begin position="12"/>
        <end position="182"/>
    </location>
</feature>
<evidence type="ECO:0000313" key="3">
    <source>
        <dbReference type="Proteomes" id="UP000628442"/>
    </source>
</evidence>
<dbReference type="AlphaFoldDB" id="A0AA88C3D5"/>
<dbReference type="InterPro" id="IPR012433">
    <property type="entry name" value="Imm11"/>
</dbReference>
<proteinExistence type="predicted"/>
<dbReference type="RefSeq" id="WP_371861696.1">
    <property type="nucleotide sequence ID" value="NZ_BMWV01000006.1"/>
</dbReference>
<protein>
    <recommendedName>
        <fullName evidence="1">Immunity MXAN-0049 protein domain-containing protein</fullName>
    </recommendedName>
</protein>
<sequence length="190" mass="21840">MYYVLSVSDDYPDNYWFEYDHVNSPDYLSFQSGSVIKEVGAKPVFILNKKISANGLIGFDFLVSDGGYFISSKFAELIRNIAQNDVQLIEAEVYLNKTRIEEYYIANIKNLVSCVDMGNSTYKPLIKKDPEGPKKFIRYEFIENSLKSHKIVRCKESPRTIVVSEDFKQACISHGIKGVDFLRNGVREYE</sequence>
<dbReference type="Proteomes" id="UP000628442">
    <property type="component" value="Unassembled WGS sequence"/>
</dbReference>
<evidence type="ECO:0000313" key="2">
    <source>
        <dbReference type="EMBL" id="GGY45234.1"/>
    </source>
</evidence>
<reference evidence="2" key="2">
    <citation type="submission" date="2022-12" db="EMBL/GenBank/DDBJ databases">
        <authorList>
            <person name="Sun Q."/>
            <person name="Kim S."/>
        </authorList>
    </citation>
    <scope>NUCLEOTIDE SEQUENCE</scope>
    <source>
        <strain evidence="2">KCTC 12343</strain>
    </source>
</reference>